<accession>A0A2H4JDA2</accession>
<evidence type="ECO:0000313" key="1">
    <source>
        <dbReference type="EMBL" id="ASN72003.1"/>
    </source>
</evidence>
<proteinExistence type="predicted"/>
<organism evidence="1">
    <name type="scientific">uncultured Caudovirales phage</name>
    <dbReference type="NCBI Taxonomy" id="2100421"/>
    <lineage>
        <taxon>Viruses</taxon>
        <taxon>Duplodnaviria</taxon>
        <taxon>Heunggongvirae</taxon>
        <taxon>Uroviricota</taxon>
        <taxon>Caudoviricetes</taxon>
        <taxon>Peduoviridae</taxon>
        <taxon>Maltschvirus</taxon>
        <taxon>Maltschvirus maltsch</taxon>
    </lineage>
</organism>
<sequence length="75" mass="8274">MGGAVSPEARYVTADGEEEFDEFVARGVDVHFESMGQNAWWIGITDPKTGRIWHINCGAVNERAKGYANCEEVTP</sequence>
<name>A0A2H4JDA2_9CAUD</name>
<gene>
    <name evidence="1" type="ORF">7S2_10</name>
</gene>
<reference evidence="1" key="1">
    <citation type="submission" date="2017-06" db="EMBL/GenBank/DDBJ databases">
        <title>Novel phages from South African skin metaviromes.</title>
        <authorList>
            <person name="van Zyl L.J."/>
            <person name="Abrahams Y."/>
            <person name="Stander E.A."/>
            <person name="Kirby B.M."/>
            <person name="Clavaud C."/>
            <person name="Farcet C."/>
            <person name="Breton L."/>
            <person name="Trindade M.I."/>
        </authorList>
    </citation>
    <scope>NUCLEOTIDE SEQUENCE</scope>
</reference>
<protein>
    <submittedName>
        <fullName evidence="1">Uncharacterized protein</fullName>
    </submittedName>
</protein>
<dbReference type="EMBL" id="MF417939">
    <property type="protein sequence ID" value="ASN72003.1"/>
    <property type="molecule type" value="Genomic_DNA"/>
</dbReference>